<feature type="compositionally biased region" description="Basic and acidic residues" evidence="5">
    <location>
        <begin position="58"/>
        <end position="68"/>
    </location>
</feature>
<feature type="region of interest" description="Disordered" evidence="5">
    <location>
        <begin position="432"/>
        <end position="489"/>
    </location>
</feature>
<feature type="compositionally biased region" description="Acidic residues" evidence="5">
    <location>
        <begin position="450"/>
        <end position="460"/>
    </location>
</feature>
<dbReference type="GO" id="GO:0005634">
    <property type="term" value="C:nucleus"/>
    <property type="evidence" value="ECO:0007669"/>
    <property type="project" value="TreeGrafter"/>
</dbReference>
<dbReference type="Gene3D" id="2.30.30.140">
    <property type="match status" value="1"/>
</dbReference>
<sequence>MMTTLHSKDECGKGPKKPFAPPAQKLHSLMPYSPNSPKGKTLGISSQEAEARPNLLKARLEKKEEKATTENGASSGQEERVKAQDNKQAEKKEKEKSSLTDEEFEEIVQTVLQKSLQQCMETSYVQPIRCTQLDKETGNASSTTDNGNANRERVMVPHILEISASQEDGIIPKTKTSKPGQPDPTTSEKKFGKLSLSKRKKKAQDENMKKAQSGYEHRQKDQPKKMVQDHSQIRDQQKREESGFGQCLVWVQCSSPNCEKWRQLRGNIDPSVLPDTWSCDQNTDLEYNRCDIPEETWVGPESEVAYASYIPGSIIWAKQYGYPWWPGMVECDPDLGEYFLFASHLDSLPSKYHVTFFGETVSRAWIPVNMLKNFQELSLELTGVKKCRNKDYCQKLRVAMIMAQEAEQISIQERVTLFGFWSRYNGSDHSREGKDLMLSGVKGPDLSLEKEEDSDLEEEEEGKKGPTLPIPKPAKTQTKKPKARAKKDDFLEKAGCEDYDKKKMMGVEERRGTADRQDGAQQGKSMNRPLGNEPAAVPVPIKGRKEVHGSSDPDEPGLKKKFKAPQSKVSATSLSEGKEVRMVPKGLILPTHHGACPSMGREEPGSQELQEAGSFPSDDETSSGLDLEQLMEDVRKNTEQRVELQHRDDTEEFTFFEE</sequence>
<evidence type="ECO:0000256" key="5">
    <source>
        <dbReference type="SAM" id="MobiDB-lite"/>
    </source>
</evidence>
<dbReference type="PROSITE" id="PS50812">
    <property type="entry name" value="PWWP"/>
    <property type="match status" value="1"/>
</dbReference>
<evidence type="ECO:0000256" key="2">
    <source>
        <dbReference type="ARBA" id="ARBA00022771"/>
    </source>
</evidence>
<dbReference type="InterPro" id="IPR011124">
    <property type="entry name" value="Znf_CW"/>
</dbReference>
<keyword evidence="1" id="KW-0479">Metal-binding</keyword>
<dbReference type="Pfam" id="PF00855">
    <property type="entry name" value="PWWP"/>
    <property type="match status" value="1"/>
</dbReference>
<evidence type="ECO:0000256" key="3">
    <source>
        <dbReference type="ARBA" id="ARBA00022833"/>
    </source>
</evidence>
<evidence type="ECO:0000313" key="9">
    <source>
        <dbReference type="Proteomes" id="UP000664940"/>
    </source>
</evidence>
<dbReference type="InterPro" id="IPR000313">
    <property type="entry name" value="PWWP_dom"/>
</dbReference>
<feature type="region of interest" description="Disordered" evidence="5">
    <location>
        <begin position="502"/>
        <end position="625"/>
    </location>
</feature>
<dbReference type="SMART" id="SM00293">
    <property type="entry name" value="PWWP"/>
    <property type="match status" value="1"/>
</dbReference>
<feature type="compositionally biased region" description="Basic and acidic residues" evidence="5">
    <location>
        <begin position="77"/>
        <end position="99"/>
    </location>
</feature>
<protein>
    <submittedName>
        <fullName evidence="8">Zinc finger CW-type and PWWP domain containing 1</fullName>
    </submittedName>
</protein>
<dbReference type="PANTHER" id="PTHR15999:SF2">
    <property type="entry name" value="ZINC FINGER CW-TYPE PWWP DOMAIN PROTEIN 1"/>
    <property type="match status" value="1"/>
</dbReference>
<organism evidence="8 9">
    <name type="scientific">Phyllostomus discolor</name>
    <name type="common">pale spear-nosed bat</name>
    <dbReference type="NCBI Taxonomy" id="89673"/>
    <lineage>
        <taxon>Eukaryota</taxon>
        <taxon>Metazoa</taxon>
        <taxon>Chordata</taxon>
        <taxon>Craniata</taxon>
        <taxon>Vertebrata</taxon>
        <taxon>Euteleostomi</taxon>
        <taxon>Mammalia</taxon>
        <taxon>Eutheria</taxon>
        <taxon>Laurasiatheria</taxon>
        <taxon>Chiroptera</taxon>
        <taxon>Yangochiroptera</taxon>
        <taxon>Phyllostomidae</taxon>
        <taxon>Phyllostominae</taxon>
        <taxon>Phyllostomus</taxon>
    </lineage>
</organism>
<keyword evidence="2 4" id="KW-0863">Zinc-finger</keyword>
<dbReference type="GO" id="GO:0008270">
    <property type="term" value="F:zinc ion binding"/>
    <property type="evidence" value="ECO:0007669"/>
    <property type="project" value="UniProtKB-KW"/>
</dbReference>
<feature type="compositionally biased region" description="Polar residues" evidence="5">
    <location>
        <begin position="138"/>
        <end position="149"/>
    </location>
</feature>
<keyword evidence="3" id="KW-0862">Zinc</keyword>
<feature type="compositionally biased region" description="Polar residues" evidence="5">
    <location>
        <begin position="33"/>
        <end position="48"/>
    </location>
</feature>
<evidence type="ECO:0000259" key="6">
    <source>
        <dbReference type="PROSITE" id="PS50812"/>
    </source>
</evidence>
<feature type="compositionally biased region" description="Basic and acidic residues" evidence="5">
    <location>
        <begin position="1"/>
        <end position="13"/>
    </location>
</feature>
<feature type="region of interest" description="Disordered" evidence="5">
    <location>
        <begin position="132"/>
        <end position="152"/>
    </location>
</feature>
<dbReference type="SUPFAM" id="SSF63748">
    <property type="entry name" value="Tudor/PWWP/MBT"/>
    <property type="match status" value="1"/>
</dbReference>
<evidence type="ECO:0000256" key="1">
    <source>
        <dbReference type="ARBA" id="ARBA00022723"/>
    </source>
</evidence>
<feature type="domain" description="PWWP" evidence="6">
    <location>
        <begin position="311"/>
        <end position="377"/>
    </location>
</feature>
<comment type="caution">
    <text evidence="8">The sequence shown here is derived from an EMBL/GenBank/DDBJ whole genome shotgun (WGS) entry which is preliminary data.</text>
</comment>
<evidence type="ECO:0000259" key="7">
    <source>
        <dbReference type="PROSITE" id="PS51050"/>
    </source>
</evidence>
<evidence type="ECO:0000313" key="8">
    <source>
        <dbReference type="EMBL" id="KAF6128255.1"/>
    </source>
</evidence>
<dbReference type="Gene3D" id="3.30.40.100">
    <property type="match status" value="1"/>
</dbReference>
<dbReference type="Proteomes" id="UP000664940">
    <property type="component" value="Unassembled WGS sequence"/>
</dbReference>
<reference evidence="8 9" key="1">
    <citation type="journal article" date="2020" name="Nature">
        <title>Six reference-quality genomes reveal evolution of bat adaptations.</title>
        <authorList>
            <person name="Jebb D."/>
            <person name="Huang Z."/>
            <person name="Pippel M."/>
            <person name="Hughes G.M."/>
            <person name="Lavrichenko K."/>
            <person name="Devanna P."/>
            <person name="Winkler S."/>
            <person name="Jermiin L.S."/>
            <person name="Skirmuntt E.C."/>
            <person name="Katzourakis A."/>
            <person name="Burkitt-Gray L."/>
            <person name="Ray D.A."/>
            <person name="Sullivan K.A.M."/>
            <person name="Roscito J.G."/>
            <person name="Kirilenko B.M."/>
            <person name="Davalos L.M."/>
            <person name="Corthals A.P."/>
            <person name="Power M.L."/>
            <person name="Jones G."/>
            <person name="Ransome R.D."/>
            <person name="Dechmann D.K.N."/>
            <person name="Locatelli A.G."/>
            <person name="Puechmaille S.J."/>
            <person name="Fedrigo O."/>
            <person name="Jarvis E.D."/>
            <person name="Hiller M."/>
            <person name="Vernes S.C."/>
            <person name="Myers E.W."/>
            <person name="Teeling E.C."/>
        </authorList>
    </citation>
    <scope>NUCLEOTIDE SEQUENCE [LARGE SCALE GENOMIC DNA]</scope>
    <source>
        <strain evidence="8">Bat1K_MPI-CBG_1</strain>
    </source>
</reference>
<dbReference type="CDD" id="cd20145">
    <property type="entry name" value="PWWP_ZCWPW1"/>
    <property type="match status" value="1"/>
</dbReference>
<feature type="compositionally biased region" description="Basic and acidic residues" evidence="5">
    <location>
        <begin position="502"/>
        <end position="518"/>
    </location>
</feature>
<feature type="domain" description="CW-type" evidence="7">
    <location>
        <begin position="244"/>
        <end position="298"/>
    </location>
</feature>
<evidence type="ECO:0000256" key="4">
    <source>
        <dbReference type="PROSITE-ProRule" id="PRU00454"/>
    </source>
</evidence>
<dbReference type="PROSITE" id="PS51050">
    <property type="entry name" value="ZF_CW"/>
    <property type="match status" value="1"/>
</dbReference>
<dbReference type="EMBL" id="JABVXQ010000002">
    <property type="protein sequence ID" value="KAF6128255.1"/>
    <property type="molecule type" value="Genomic_DNA"/>
</dbReference>
<proteinExistence type="predicted"/>
<feature type="compositionally biased region" description="Basic and acidic residues" evidence="5">
    <location>
        <begin position="203"/>
        <end position="238"/>
    </location>
</feature>
<accession>A0A834BHT5</accession>
<gene>
    <name evidence="8" type="ORF">HJG60_020564</name>
</gene>
<feature type="region of interest" description="Disordered" evidence="5">
    <location>
        <begin position="164"/>
        <end position="238"/>
    </location>
</feature>
<dbReference type="PANTHER" id="PTHR15999">
    <property type="entry name" value="ZINC FINGER CW-TYPE PWWP DOMAIN PROTEIN 1"/>
    <property type="match status" value="1"/>
</dbReference>
<dbReference type="Pfam" id="PF07496">
    <property type="entry name" value="zf-CW"/>
    <property type="match status" value="1"/>
</dbReference>
<dbReference type="InterPro" id="IPR042778">
    <property type="entry name" value="ZCWPW1/ZCWPW2"/>
</dbReference>
<name>A0A834BHT5_9CHIR</name>
<feature type="region of interest" description="Disordered" evidence="5">
    <location>
        <begin position="1"/>
        <end position="104"/>
    </location>
</feature>
<dbReference type="AlphaFoldDB" id="A0A834BHT5"/>